<gene>
    <name evidence="1" type="ORF">J41TS12_14830</name>
</gene>
<comment type="caution">
    <text evidence="1">The sequence shown here is derived from an EMBL/GenBank/DDBJ whole genome shotgun (WGS) entry which is preliminary data.</text>
</comment>
<name>A0A919XTY1_9BACL</name>
<dbReference type="EMBL" id="BORR01000004">
    <property type="protein sequence ID" value="GIO36622.1"/>
    <property type="molecule type" value="Genomic_DNA"/>
</dbReference>
<evidence type="ECO:0000313" key="2">
    <source>
        <dbReference type="Proteomes" id="UP000681162"/>
    </source>
</evidence>
<dbReference type="Proteomes" id="UP000681162">
    <property type="component" value="Unassembled WGS sequence"/>
</dbReference>
<dbReference type="AlphaFoldDB" id="A0A919XTY1"/>
<accession>A0A919XTY1</accession>
<evidence type="ECO:0000313" key="1">
    <source>
        <dbReference type="EMBL" id="GIO36622.1"/>
    </source>
</evidence>
<proteinExistence type="predicted"/>
<organism evidence="1 2">
    <name type="scientific">Paenibacillus antibioticophila</name>
    <dbReference type="NCBI Taxonomy" id="1274374"/>
    <lineage>
        <taxon>Bacteria</taxon>
        <taxon>Bacillati</taxon>
        <taxon>Bacillota</taxon>
        <taxon>Bacilli</taxon>
        <taxon>Bacillales</taxon>
        <taxon>Paenibacillaceae</taxon>
        <taxon>Paenibacillus</taxon>
    </lineage>
</organism>
<sequence length="70" mass="8248">MPTVRKLLTEQDFQDALQRQLRIRVFEGQHLVENGTVIIRLDGDTVITQKSVSDITYHSRRDCQFFEVKK</sequence>
<protein>
    <submittedName>
        <fullName evidence="1">Uncharacterized protein</fullName>
    </submittedName>
</protein>
<dbReference type="RefSeq" id="WP_044477170.1">
    <property type="nucleotide sequence ID" value="NZ_BORR01000004.1"/>
</dbReference>
<keyword evidence="2" id="KW-1185">Reference proteome</keyword>
<reference evidence="1 2" key="1">
    <citation type="submission" date="2021-03" db="EMBL/GenBank/DDBJ databases">
        <title>Antimicrobial resistance genes in bacteria isolated from Japanese honey, and their potential for conferring macrolide and lincosamide resistance in the American foulbrood pathogen Paenibacillus larvae.</title>
        <authorList>
            <person name="Okamoto M."/>
            <person name="Kumagai M."/>
            <person name="Kanamori H."/>
            <person name="Takamatsu D."/>
        </authorList>
    </citation>
    <scope>NUCLEOTIDE SEQUENCE [LARGE SCALE GENOMIC DNA]</scope>
    <source>
        <strain evidence="1 2">J41TS12</strain>
    </source>
</reference>
<dbReference type="OrthoDB" id="2638183at2"/>